<feature type="chain" id="PRO_5040338211" evidence="2">
    <location>
        <begin position="19"/>
        <end position="184"/>
    </location>
</feature>
<keyword evidence="2" id="KW-0732">Signal</keyword>
<keyword evidence="1" id="KW-1133">Transmembrane helix</keyword>
<dbReference type="EMBL" id="JAIZAY010000014">
    <property type="protein sequence ID" value="KAJ8029440.1"/>
    <property type="molecule type" value="Genomic_DNA"/>
</dbReference>
<dbReference type="AlphaFoldDB" id="A0A9Q1BMN4"/>
<dbReference type="OrthoDB" id="10499364at2759"/>
<keyword evidence="1" id="KW-0812">Transmembrane</keyword>
<gene>
    <name evidence="3" type="ORF">HOLleu_28825</name>
</gene>
<evidence type="ECO:0000313" key="4">
    <source>
        <dbReference type="Proteomes" id="UP001152320"/>
    </source>
</evidence>
<reference evidence="3" key="1">
    <citation type="submission" date="2021-10" db="EMBL/GenBank/DDBJ databases">
        <title>Tropical sea cucumber genome reveals ecological adaptation and Cuvierian tubules defense mechanism.</title>
        <authorList>
            <person name="Chen T."/>
        </authorList>
    </citation>
    <scope>NUCLEOTIDE SEQUENCE</scope>
    <source>
        <strain evidence="3">Nanhai2018</strain>
        <tissue evidence="3">Muscle</tissue>
    </source>
</reference>
<evidence type="ECO:0000313" key="3">
    <source>
        <dbReference type="EMBL" id="KAJ8029440.1"/>
    </source>
</evidence>
<evidence type="ECO:0000256" key="1">
    <source>
        <dbReference type="SAM" id="Phobius"/>
    </source>
</evidence>
<accession>A0A9Q1BMN4</accession>
<feature type="signal peptide" evidence="2">
    <location>
        <begin position="1"/>
        <end position="18"/>
    </location>
</feature>
<name>A0A9Q1BMN4_HOLLE</name>
<dbReference type="Proteomes" id="UP001152320">
    <property type="component" value="Chromosome 14"/>
</dbReference>
<feature type="transmembrane region" description="Helical" evidence="1">
    <location>
        <begin position="165"/>
        <end position="183"/>
    </location>
</feature>
<sequence length="184" mass="20379">MTKLTFIILLILTVSAKADLLQCIDGSRFNCTAHDITYLGYCEQVEARNKEFAEQVCPFGPDKCLLFASKLSFQDKFDLQLVIATCGTGTLDGCNNRQELLAINPNYGKIGQGLTTPFGDNFSGDGYEYDSLDVCVCGTDLCVGEDEVIDFQIMIFGNHASHLCGNFYTVYTLIIFGVIHVYFQ</sequence>
<organism evidence="3 4">
    <name type="scientific">Holothuria leucospilota</name>
    <name type="common">Black long sea cucumber</name>
    <name type="synonym">Mertensiothuria leucospilota</name>
    <dbReference type="NCBI Taxonomy" id="206669"/>
    <lineage>
        <taxon>Eukaryota</taxon>
        <taxon>Metazoa</taxon>
        <taxon>Echinodermata</taxon>
        <taxon>Eleutherozoa</taxon>
        <taxon>Echinozoa</taxon>
        <taxon>Holothuroidea</taxon>
        <taxon>Aspidochirotacea</taxon>
        <taxon>Aspidochirotida</taxon>
        <taxon>Holothuriidae</taxon>
        <taxon>Holothuria</taxon>
    </lineage>
</organism>
<proteinExistence type="predicted"/>
<evidence type="ECO:0000256" key="2">
    <source>
        <dbReference type="SAM" id="SignalP"/>
    </source>
</evidence>
<comment type="caution">
    <text evidence="3">The sequence shown here is derived from an EMBL/GenBank/DDBJ whole genome shotgun (WGS) entry which is preliminary data.</text>
</comment>
<protein>
    <submittedName>
        <fullName evidence="3">Uncharacterized protein</fullName>
    </submittedName>
</protein>
<keyword evidence="4" id="KW-1185">Reference proteome</keyword>
<keyword evidence="1" id="KW-0472">Membrane</keyword>